<reference evidence="4" key="1">
    <citation type="submission" date="2014-08" db="EMBL/GenBank/DDBJ databases">
        <authorList>
            <person name="Senf B."/>
            <person name="Petzold A."/>
            <person name="Downie B.R."/>
            <person name="Koch P."/>
            <person name="Platzer M."/>
        </authorList>
    </citation>
    <scope>NUCLEOTIDE SEQUENCE [LARGE SCALE GENOMIC DNA]</scope>
    <source>
        <strain evidence="4">GRZ</strain>
    </source>
</reference>
<feature type="compositionally biased region" description="Polar residues" evidence="3">
    <location>
        <begin position="199"/>
        <end position="213"/>
    </location>
</feature>
<evidence type="ECO:0000313" key="4">
    <source>
        <dbReference type="Ensembl" id="ENSNFUP00015029639.1"/>
    </source>
</evidence>
<dbReference type="Ensembl" id="ENSNFUT00015030963.1">
    <property type="protein sequence ID" value="ENSNFUP00015029639.1"/>
    <property type="gene ID" value="ENSNFUG00015014251.1"/>
</dbReference>
<dbReference type="GO" id="GO:0045944">
    <property type="term" value="P:positive regulation of transcription by RNA polymerase II"/>
    <property type="evidence" value="ECO:0007669"/>
    <property type="project" value="TreeGrafter"/>
</dbReference>
<proteinExistence type="predicted"/>
<evidence type="ECO:0000256" key="1">
    <source>
        <dbReference type="ARBA" id="ARBA00004123"/>
    </source>
</evidence>
<gene>
    <name evidence="4" type="primary">ssbp2a</name>
</gene>
<evidence type="ECO:0000256" key="3">
    <source>
        <dbReference type="SAM" id="MobiDB-lite"/>
    </source>
</evidence>
<comment type="subcellular location">
    <subcellularLocation>
        <location evidence="1">Nucleus</location>
    </subcellularLocation>
</comment>
<dbReference type="AlphaFoldDB" id="A0A8C6NW60"/>
<organism evidence="4 5">
    <name type="scientific">Nothobranchius furzeri</name>
    <name type="common">Turquoise killifish</name>
    <dbReference type="NCBI Taxonomy" id="105023"/>
    <lineage>
        <taxon>Eukaryota</taxon>
        <taxon>Metazoa</taxon>
        <taxon>Chordata</taxon>
        <taxon>Craniata</taxon>
        <taxon>Vertebrata</taxon>
        <taxon>Euteleostomi</taxon>
        <taxon>Actinopterygii</taxon>
        <taxon>Neopterygii</taxon>
        <taxon>Teleostei</taxon>
        <taxon>Neoteleostei</taxon>
        <taxon>Acanthomorphata</taxon>
        <taxon>Ovalentaria</taxon>
        <taxon>Atherinomorphae</taxon>
        <taxon>Cyprinodontiformes</taxon>
        <taxon>Nothobranchiidae</taxon>
        <taxon>Nothobranchius</taxon>
    </lineage>
</organism>
<sequence>LYLDVNSSHLFVTDSVARSYCKLTVQSQETSYRGRCIQMCVFNSCMCVCVSFFQSAAAAPSPVLGSLTPGEGMPVGPVPPGFFQGLGGVPGSQPMLPSGMDPTRQQGHPNMGGPMQRMTPPRGMVPLGPQSYGGGMRPPLNALVGPGMPGMSMGPGGGRPWPNPPNSNSTPYSSASPGSYVGPPGGGGAPGTPIMPSPADSTNSGDNMYTMISTVPPGGSRPNFPMGAGSDGPLGGMAGMEPHHMNGSLGSSDMDSISKNSPGNLSMSNQPGTPREDGEMGGNFLNPFQNESVSFTSSTTQR</sequence>
<keyword evidence="2" id="KW-0539">Nucleus</keyword>
<dbReference type="PANTHER" id="PTHR12610:SF23">
    <property type="entry name" value="SINGLE-STRANDED DNA-BINDING PROTEIN 2"/>
    <property type="match status" value="1"/>
</dbReference>
<evidence type="ECO:0000313" key="5">
    <source>
        <dbReference type="Proteomes" id="UP000694548"/>
    </source>
</evidence>
<feature type="region of interest" description="Disordered" evidence="3">
    <location>
        <begin position="138"/>
        <end position="302"/>
    </location>
</feature>
<feature type="compositionally biased region" description="Polar residues" evidence="3">
    <location>
        <begin position="286"/>
        <end position="302"/>
    </location>
</feature>
<dbReference type="PANTHER" id="PTHR12610">
    <property type="entry name" value="SINGLE STRANDED DNA BINDING PROTEIN"/>
    <property type="match status" value="1"/>
</dbReference>
<dbReference type="Proteomes" id="UP000694548">
    <property type="component" value="Chromosome sgr18"/>
</dbReference>
<accession>A0A8C6NW60</accession>
<dbReference type="GeneTree" id="ENSGT00950000183049"/>
<protein>
    <submittedName>
        <fullName evidence="4">Single stranded DNA binding protein 2</fullName>
    </submittedName>
</protein>
<evidence type="ECO:0000256" key="2">
    <source>
        <dbReference type="ARBA" id="ARBA00023242"/>
    </source>
</evidence>
<reference evidence="4" key="3">
    <citation type="submission" date="2025-09" db="UniProtKB">
        <authorList>
            <consortium name="Ensembl"/>
        </authorList>
    </citation>
    <scope>IDENTIFICATION</scope>
</reference>
<feature type="compositionally biased region" description="Polar residues" evidence="3">
    <location>
        <begin position="248"/>
        <end position="272"/>
    </location>
</feature>
<feature type="compositionally biased region" description="Gly residues" evidence="3">
    <location>
        <begin position="229"/>
        <end position="238"/>
    </location>
</feature>
<name>A0A8C6NW60_NOTFU</name>
<keyword evidence="5" id="KW-1185">Reference proteome</keyword>
<dbReference type="GO" id="GO:0005634">
    <property type="term" value="C:nucleus"/>
    <property type="evidence" value="ECO:0007669"/>
    <property type="project" value="UniProtKB-SubCell"/>
</dbReference>
<dbReference type="Pfam" id="PF04503">
    <property type="entry name" value="SSDP"/>
    <property type="match status" value="1"/>
</dbReference>
<reference evidence="4" key="2">
    <citation type="submission" date="2025-08" db="UniProtKB">
        <authorList>
            <consortium name="Ensembl"/>
        </authorList>
    </citation>
    <scope>IDENTIFICATION</scope>
</reference>
<feature type="compositionally biased region" description="Low complexity" evidence="3">
    <location>
        <begin position="166"/>
        <end position="182"/>
    </location>
</feature>